<dbReference type="InterPro" id="IPR010985">
    <property type="entry name" value="Ribbon_hlx_hlx"/>
</dbReference>
<dbReference type="SUPFAM" id="SSF47598">
    <property type="entry name" value="Ribbon-helix-helix"/>
    <property type="match status" value="1"/>
</dbReference>
<comment type="caution">
    <text evidence="1">The sequence shown here is derived from an EMBL/GenBank/DDBJ whole genome shotgun (WGS) entry which is preliminary data.</text>
</comment>
<dbReference type="GeneID" id="97610538"/>
<dbReference type="RefSeq" id="WP_109940612.1">
    <property type="nucleotide sequence ID" value="NZ_CP176366.1"/>
</dbReference>
<protein>
    <submittedName>
        <fullName evidence="1">Uncharacterized protein</fullName>
    </submittedName>
</protein>
<accession>A0A2V2N4U8</accession>
<sequence>MSGKQIKITLAEALIKYLDEQVANGNGISRSDVISQAIQYQRFKDELRRDTVDEAVNKIFALVESHEISDKQKATLREIIFEVLGDLKKV</sequence>
<keyword evidence="2" id="KW-1185">Reference proteome</keyword>
<name>A0A2V2N4U8_9EURY</name>
<reference evidence="1 2" key="1">
    <citation type="submission" date="2018-05" db="EMBL/GenBank/DDBJ databases">
        <title>Draft genome of Methanospirillum stamsii Pt1.</title>
        <authorList>
            <person name="Dueholm M.S."/>
            <person name="Nielsen P.H."/>
            <person name="Bakmann L.F."/>
            <person name="Otzen D.E."/>
        </authorList>
    </citation>
    <scope>NUCLEOTIDE SEQUENCE [LARGE SCALE GENOMIC DNA]</scope>
    <source>
        <strain evidence="1 2">Pt1</strain>
    </source>
</reference>
<dbReference type="EMBL" id="QGMZ01000015">
    <property type="protein sequence ID" value="PWR74849.1"/>
    <property type="molecule type" value="Genomic_DNA"/>
</dbReference>
<organism evidence="1 2">
    <name type="scientific">Methanospirillum stamsii</name>
    <dbReference type="NCBI Taxonomy" id="1277351"/>
    <lineage>
        <taxon>Archaea</taxon>
        <taxon>Methanobacteriati</taxon>
        <taxon>Methanobacteriota</taxon>
        <taxon>Stenosarchaea group</taxon>
        <taxon>Methanomicrobia</taxon>
        <taxon>Methanomicrobiales</taxon>
        <taxon>Methanospirillaceae</taxon>
        <taxon>Methanospirillum</taxon>
    </lineage>
</organism>
<dbReference type="CDD" id="cd22231">
    <property type="entry name" value="RHH_NikR_HicB-like"/>
    <property type="match status" value="1"/>
</dbReference>
<evidence type="ECO:0000313" key="2">
    <source>
        <dbReference type="Proteomes" id="UP000245934"/>
    </source>
</evidence>
<proteinExistence type="predicted"/>
<dbReference type="AlphaFoldDB" id="A0A2V2N4U8"/>
<dbReference type="GO" id="GO:0006355">
    <property type="term" value="P:regulation of DNA-templated transcription"/>
    <property type="evidence" value="ECO:0007669"/>
    <property type="project" value="InterPro"/>
</dbReference>
<gene>
    <name evidence="1" type="ORF">DLD82_08095</name>
</gene>
<dbReference type="Proteomes" id="UP000245934">
    <property type="component" value="Unassembled WGS sequence"/>
</dbReference>
<evidence type="ECO:0000313" key="1">
    <source>
        <dbReference type="EMBL" id="PWR74849.1"/>
    </source>
</evidence>